<dbReference type="GO" id="GO:0051301">
    <property type="term" value="P:cell division"/>
    <property type="evidence" value="ECO:0007669"/>
    <property type="project" value="UniProtKB-KW"/>
</dbReference>
<keyword evidence="5 10" id="KW-0067">ATP-binding</keyword>
<dbReference type="HAMAP" id="MF_02019">
    <property type="entry name" value="MurF"/>
    <property type="match status" value="1"/>
</dbReference>
<keyword evidence="1 10" id="KW-0963">Cytoplasm</keyword>
<dbReference type="STRING" id="1298851.TST_1054"/>
<evidence type="ECO:0000256" key="9">
    <source>
        <dbReference type="ARBA" id="ARBA00023316"/>
    </source>
</evidence>
<dbReference type="KEGG" id="ttk:TST_1054"/>
<keyword evidence="9 10" id="KW-0961">Cell wall biogenesis/degradation</keyword>
<comment type="pathway">
    <text evidence="10 11">Cell wall biogenesis; peptidoglycan biosynthesis.</text>
</comment>
<dbReference type="InterPro" id="IPR004101">
    <property type="entry name" value="Mur_ligase_C"/>
</dbReference>
<evidence type="ECO:0000256" key="3">
    <source>
        <dbReference type="ARBA" id="ARBA00022618"/>
    </source>
</evidence>
<dbReference type="NCBIfam" id="TIGR01143">
    <property type="entry name" value="murF"/>
    <property type="match status" value="1"/>
</dbReference>
<dbReference type="GO" id="GO:0047480">
    <property type="term" value="F:UDP-N-acetylmuramoyl-tripeptide-D-alanyl-D-alanine ligase activity"/>
    <property type="evidence" value="ECO:0007669"/>
    <property type="project" value="UniProtKB-UniRule"/>
</dbReference>
<dbReference type="GO" id="GO:0005524">
    <property type="term" value="F:ATP binding"/>
    <property type="evidence" value="ECO:0007669"/>
    <property type="project" value="UniProtKB-UniRule"/>
</dbReference>
<accession>A0A0S3QU39</accession>
<dbReference type="RefSeq" id="WP_068549846.1">
    <property type="nucleotide sequence ID" value="NZ_AP013035.1"/>
</dbReference>
<dbReference type="Proteomes" id="UP000063234">
    <property type="component" value="Chromosome"/>
</dbReference>
<dbReference type="GO" id="GO:0009252">
    <property type="term" value="P:peptidoglycan biosynthetic process"/>
    <property type="evidence" value="ECO:0007669"/>
    <property type="project" value="UniProtKB-UniRule"/>
</dbReference>
<dbReference type="UniPathway" id="UPA00219"/>
<keyword evidence="16" id="KW-1185">Reference proteome</keyword>
<dbReference type="PATRIC" id="fig|1298851.3.peg.1109"/>
<protein>
    <recommendedName>
        <fullName evidence="10 11">UDP-N-acetylmuramoyl-tripeptide--D-alanyl-D-alanine ligase</fullName>
        <ecNumber evidence="10 11">6.3.2.10</ecNumber>
    </recommendedName>
    <alternativeName>
        <fullName evidence="10">D-alanyl-D-alanine-adding enzyme</fullName>
    </alternativeName>
</protein>
<evidence type="ECO:0000259" key="13">
    <source>
        <dbReference type="Pfam" id="PF02875"/>
    </source>
</evidence>
<dbReference type="InterPro" id="IPR005863">
    <property type="entry name" value="UDP-N-AcMur_synth"/>
</dbReference>
<keyword evidence="3 10" id="KW-0132">Cell division</keyword>
<feature type="domain" description="Mur ligase central" evidence="14">
    <location>
        <begin position="101"/>
        <end position="283"/>
    </location>
</feature>
<evidence type="ECO:0000259" key="14">
    <source>
        <dbReference type="Pfam" id="PF08245"/>
    </source>
</evidence>
<dbReference type="Pfam" id="PF08245">
    <property type="entry name" value="Mur_ligase_M"/>
    <property type="match status" value="1"/>
</dbReference>
<evidence type="ECO:0000313" key="16">
    <source>
        <dbReference type="Proteomes" id="UP000063234"/>
    </source>
</evidence>
<evidence type="ECO:0000313" key="15">
    <source>
        <dbReference type="EMBL" id="BAT71848.1"/>
    </source>
</evidence>
<keyword evidence="4 10" id="KW-0547">Nucleotide-binding</keyword>
<dbReference type="GO" id="GO:0008360">
    <property type="term" value="P:regulation of cell shape"/>
    <property type="evidence" value="ECO:0007669"/>
    <property type="project" value="UniProtKB-KW"/>
</dbReference>
<dbReference type="InterPro" id="IPR035911">
    <property type="entry name" value="MurE/MurF_N"/>
</dbReference>
<dbReference type="InterPro" id="IPR051046">
    <property type="entry name" value="MurCDEF_CellWall_CoF430Synth"/>
</dbReference>
<comment type="similarity">
    <text evidence="10">Belongs to the MurCDEF family. MurF subfamily.</text>
</comment>
<dbReference type="EC" id="6.3.2.10" evidence="10 11"/>
<dbReference type="SUPFAM" id="SSF63418">
    <property type="entry name" value="MurE/MurF N-terminal domain"/>
    <property type="match status" value="1"/>
</dbReference>
<dbReference type="GO" id="GO:0005737">
    <property type="term" value="C:cytoplasm"/>
    <property type="evidence" value="ECO:0007669"/>
    <property type="project" value="UniProtKB-SubCell"/>
</dbReference>
<dbReference type="InterPro" id="IPR000713">
    <property type="entry name" value="Mur_ligase_N"/>
</dbReference>
<dbReference type="InterPro" id="IPR036615">
    <property type="entry name" value="Mur_ligase_C_dom_sf"/>
</dbReference>
<dbReference type="PANTHER" id="PTHR43024">
    <property type="entry name" value="UDP-N-ACETYLMURAMOYL-TRIPEPTIDE--D-ALANYL-D-ALANINE LIGASE"/>
    <property type="match status" value="1"/>
</dbReference>
<dbReference type="Gene3D" id="3.40.1190.10">
    <property type="entry name" value="Mur-like, catalytic domain"/>
    <property type="match status" value="1"/>
</dbReference>
<evidence type="ECO:0000256" key="4">
    <source>
        <dbReference type="ARBA" id="ARBA00022741"/>
    </source>
</evidence>
<feature type="binding site" evidence="10">
    <location>
        <begin position="103"/>
        <end position="109"/>
    </location>
    <ligand>
        <name>ATP</name>
        <dbReference type="ChEBI" id="CHEBI:30616"/>
    </ligand>
</feature>
<evidence type="ECO:0000256" key="1">
    <source>
        <dbReference type="ARBA" id="ARBA00022490"/>
    </source>
</evidence>
<evidence type="ECO:0000256" key="2">
    <source>
        <dbReference type="ARBA" id="ARBA00022598"/>
    </source>
</evidence>
<dbReference type="Gene3D" id="3.90.190.20">
    <property type="entry name" value="Mur ligase, C-terminal domain"/>
    <property type="match status" value="1"/>
</dbReference>
<proteinExistence type="inferred from homology"/>
<dbReference type="PANTHER" id="PTHR43024:SF1">
    <property type="entry name" value="UDP-N-ACETYLMURAMOYL-TRIPEPTIDE--D-ALANYL-D-ALANINE LIGASE"/>
    <property type="match status" value="1"/>
</dbReference>
<dbReference type="EMBL" id="AP013035">
    <property type="protein sequence ID" value="BAT71848.1"/>
    <property type="molecule type" value="Genomic_DNA"/>
</dbReference>
<evidence type="ECO:0000256" key="7">
    <source>
        <dbReference type="ARBA" id="ARBA00022984"/>
    </source>
</evidence>
<comment type="function">
    <text evidence="10 11">Involved in cell wall formation. Catalyzes the final step in the synthesis of UDP-N-acetylmuramoyl-pentapeptide, the precursor of murein.</text>
</comment>
<dbReference type="AlphaFoldDB" id="A0A0S3QU39"/>
<dbReference type="Pfam" id="PF02875">
    <property type="entry name" value="Mur_ligase_C"/>
    <property type="match status" value="1"/>
</dbReference>
<gene>
    <name evidence="10 15" type="primary">murF</name>
    <name evidence="15" type="ORF">TST_1054</name>
</gene>
<name>A0A0S3QU39_THET7</name>
<reference evidence="16" key="1">
    <citation type="journal article" date="2018" name="Science">
        <title>A primordial and reversible TCA cycle in a facultatively chemolithoautotrophic thermophile.</title>
        <authorList>
            <person name="Nunoura T."/>
            <person name="Chikaraishi Y."/>
            <person name="Izaki R."/>
            <person name="Suwa T."/>
            <person name="Sato T."/>
            <person name="Harada T."/>
            <person name="Mori K."/>
            <person name="Kato Y."/>
            <person name="Miyazaki M."/>
            <person name="Shimamura S."/>
            <person name="Yanagawa K."/>
            <person name="Shuto A."/>
            <person name="Ohkouchi N."/>
            <person name="Fujita N."/>
            <person name="Takaki Y."/>
            <person name="Atomi H."/>
            <person name="Takai K."/>
        </authorList>
    </citation>
    <scope>NUCLEOTIDE SEQUENCE [LARGE SCALE GENOMIC DNA]</scope>
    <source>
        <strain evidence="16">DSM 17441 / JCM 13301 / NBRC 103674 / ABI70S6</strain>
    </source>
</reference>
<dbReference type="GO" id="GO:0008766">
    <property type="term" value="F:UDP-N-acetylmuramoylalanyl-D-glutamyl-2,6-diaminopimelate-D-alanyl-D-alanine ligase activity"/>
    <property type="evidence" value="ECO:0007669"/>
    <property type="project" value="RHEA"/>
</dbReference>
<dbReference type="OrthoDB" id="9801978at2"/>
<evidence type="ECO:0000259" key="12">
    <source>
        <dbReference type="Pfam" id="PF01225"/>
    </source>
</evidence>
<evidence type="ECO:0000256" key="11">
    <source>
        <dbReference type="RuleBase" id="RU004136"/>
    </source>
</evidence>
<feature type="domain" description="Mur ligase N-terminal catalytic" evidence="12">
    <location>
        <begin position="22"/>
        <end position="76"/>
    </location>
</feature>
<dbReference type="InterPro" id="IPR013221">
    <property type="entry name" value="Mur_ligase_cen"/>
</dbReference>
<dbReference type="SUPFAM" id="SSF53244">
    <property type="entry name" value="MurD-like peptide ligases, peptide-binding domain"/>
    <property type="match status" value="1"/>
</dbReference>
<evidence type="ECO:0000256" key="5">
    <source>
        <dbReference type="ARBA" id="ARBA00022840"/>
    </source>
</evidence>
<comment type="catalytic activity">
    <reaction evidence="10 11">
        <text>D-alanyl-D-alanine + UDP-N-acetyl-alpha-D-muramoyl-L-alanyl-gamma-D-glutamyl-meso-2,6-diaminopimelate + ATP = UDP-N-acetyl-alpha-D-muramoyl-L-alanyl-gamma-D-glutamyl-meso-2,6-diaminopimeloyl-D-alanyl-D-alanine + ADP + phosphate + H(+)</text>
        <dbReference type="Rhea" id="RHEA:28374"/>
        <dbReference type="ChEBI" id="CHEBI:15378"/>
        <dbReference type="ChEBI" id="CHEBI:30616"/>
        <dbReference type="ChEBI" id="CHEBI:43474"/>
        <dbReference type="ChEBI" id="CHEBI:57822"/>
        <dbReference type="ChEBI" id="CHEBI:61386"/>
        <dbReference type="ChEBI" id="CHEBI:83905"/>
        <dbReference type="ChEBI" id="CHEBI:456216"/>
        <dbReference type="EC" id="6.3.2.10"/>
    </reaction>
</comment>
<dbReference type="InterPro" id="IPR036565">
    <property type="entry name" value="Mur-like_cat_sf"/>
</dbReference>
<keyword evidence="2 10" id="KW-0436">Ligase</keyword>
<feature type="domain" description="Mur ligase C-terminal" evidence="13">
    <location>
        <begin position="306"/>
        <end position="427"/>
    </location>
</feature>
<dbReference type="GO" id="GO:0071555">
    <property type="term" value="P:cell wall organization"/>
    <property type="evidence" value="ECO:0007669"/>
    <property type="project" value="UniProtKB-KW"/>
</dbReference>
<dbReference type="SUPFAM" id="SSF53623">
    <property type="entry name" value="MurD-like peptide ligases, catalytic domain"/>
    <property type="match status" value="1"/>
</dbReference>
<comment type="subcellular location">
    <subcellularLocation>
        <location evidence="10 11">Cytoplasm</location>
    </subcellularLocation>
</comment>
<evidence type="ECO:0000256" key="10">
    <source>
        <dbReference type="HAMAP-Rule" id="MF_02019"/>
    </source>
</evidence>
<keyword evidence="7 10" id="KW-0573">Peptidoglycan synthesis</keyword>
<keyword evidence="6 10" id="KW-0133">Cell shape</keyword>
<evidence type="ECO:0000256" key="8">
    <source>
        <dbReference type="ARBA" id="ARBA00023306"/>
    </source>
</evidence>
<dbReference type="Gene3D" id="3.40.1390.10">
    <property type="entry name" value="MurE/MurF, N-terminal domain"/>
    <property type="match status" value="1"/>
</dbReference>
<organism evidence="15 16">
    <name type="scientific">Thermosulfidibacter takaii (strain DSM 17441 / JCM 13301 / NBRC 103674 / ABI70S6)</name>
    <dbReference type="NCBI Taxonomy" id="1298851"/>
    <lineage>
        <taxon>Bacteria</taxon>
        <taxon>Pseudomonadati</taxon>
        <taxon>Thermosulfidibacterota</taxon>
        <taxon>Thermosulfidibacteria</taxon>
        <taxon>Thermosulfidibacterales</taxon>
        <taxon>Thermosulfidibacteraceae</taxon>
    </lineage>
</organism>
<dbReference type="Pfam" id="PF01225">
    <property type="entry name" value="Mur_ligase"/>
    <property type="match status" value="1"/>
</dbReference>
<sequence>MTLGELFKGIGKLPDKIFNLPFKGVSIDSRKECQGKVFIALRGERFDGHDFVKDAVDNGASLCVVESPVDVPHIVVNSTFDVLWLLASRWLDYVSPKVVAVTGSCGKTTTKEMIALALSEQFRCFRNEGNQNNLIGVPLNICNMPENTEVAVLELGTNAFGEISKLASLCCPYVSIITSIGASHLSGLESLEGVFKEKISLVDYTKEGVIFPAGTEFSDRVLEICGRKRIECVLLGNKKTGFWFEELEAGYYRFYLDGKAIELKASFAGEHMGYNALVGLTVAMLLGADIEKGASNLSNFEPLPGRFRIERIRNVTLIDDTYNANPLSTKAALAYLRKLPTSRKIFLFGSMLELGEHSEGLHREIGEYAYKSGVDLMLTYGDEARWSLDEFLKLGGEGKHCKSHEEMIRNVFSVLSEGDVVLVKGSRGMRMEKVVEGIRTCFGS</sequence>
<evidence type="ECO:0000256" key="6">
    <source>
        <dbReference type="ARBA" id="ARBA00022960"/>
    </source>
</evidence>
<keyword evidence="8 10" id="KW-0131">Cell cycle</keyword>